<dbReference type="InterPro" id="IPR010982">
    <property type="entry name" value="Lambda_DNA-bd_dom_sf"/>
</dbReference>
<evidence type="ECO:0000313" key="3">
    <source>
        <dbReference type="Proteomes" id="UP000267408"/>
    </source>
</evidence>
<accession>A0A8G1UBJ5</accession>
<dbReference type="GO" id="GO:0003677">
    <property type="term" value="F:DNA binding"/>
    <property type="evidence" value="ECO:0007669"/>
    <property type="project" value="InterPro"/>
</dbReference>
<dbReference type="Proteomes" id="UP000267408">
    <property type="component" value="Unassembled WGS sequence"/>
</dbReference>
<organism evidence="2 3">
    <name type="scientific">Kitasatospora cineracea</name>
    <dbReference type="NCBI Taxonomy" id="88074"/>
    <lineage>
        <taxon>Bacteria</taxon>
        <taxon>Bacillati</taxon>
        <taxon>Actinomycetota</taxon>
        <taxon>Actinomycetes</taxon>
        <taxon>Kitasatosporales</taxon>
        <taxon>Streptomycetaceae</taxon>
        <taxon>Kitasatospora</taxon>
    </lineage>
</organism>
<dbReference type="Pfam" id="PF13560">
    <property type="entry name" value="HTH_31"/>
    <property type="match status" value="1"/>
</dbReference>
<dbReference type="Gene3D" id="1.10.260.40">
    <property type="entry name" value="lambda repressor-like DNA-binding domains"/>
    <property type="match status" value="1"/>
</dbReference>
<evidence type="ECO:0000313" key="2">
    <source>
        <dbReference type="EMBL" id="ROR37689.1"/>
    </source>
</evidence>
<proteinExistence type="predicted"/>
<dbReference type="SUPFAM" id="SSF47413">
    <property type="entry name" value="lambda repressor-like DNA-binding domains"/>
    <property type="match status" value="1"/>
</dbReference>
<dbReference type="Gene3D" id="1.25.40.10">
    <property type="entry name" value="Tetratricopeptide repeat domain"/>
    <property type="match status" value="1"/>
</dbReference>
<dbReference type="InterPro" id="IPR001387">
    <property type="entry name" value="Cro/C1-type_HTH"/>
</dbReference>
<dbReference type="SUPFAM" id="SSF48452">
    <property type="entry name" value="TPR-like"/>
    <property type="match status" value="1"/>
</dbReference>
<dbReference type="EMBL" id="RJVJ01000002">
    <property type="protein sequence ID" value="ROR37689.1"/>
    <property type="molecule type" value="Genomic_DNA"/>
</dbReference>
<protein>
    <submittedName>
        <fullName evidence="2">Helix-turn-helix protein</fullName>
    </submittedName>
</protein>
<dbReference type="AlphaFoldDB" id="A0A8G1UBJ5"/>
<comment type="caution">
    <text evidence="2">The sequence shown here is derived from an EMBL/GenBank/DDBJ whole genome shotgun (WGS) entry which is preliminary data.</text>
</comment>
<evidence type="ECO:0000259" key="1">
    <source>
        <dbReference type="SMART" id="SM00530"/>
    </source>
</evidence>
<dbReference type="InterPro" id="IPR011990">
    <property type="entry name" value="TPR-like_helical_dom_sf"/>
</dbReference>
<dbReference type="SMART" id="SM00530">
    <property type="entry name" value="HTH_XRE"/>
    <property type="match status" value="1"/>
</dbReference>
<reference evidence="2 3" key="1">
    <citation type="submission" date="2018-11" db="EMBL/GenBank/DDBJ databases">
        <title>Sequencing the genomes of 1000 actinobacteria strains.</title>
        <authorList>
            <person name="Klenk H.-P."/>
        </authorList>
    </citation>
    <scope>NUCLEOTIDE SEQUENCE [LARGE SCALE GENOMIC DNA]</scope>
    <source>
        <strain evidence="2 3">DSM 44780</strain>
    </source>
</reference>
<gene>
    <name evidence="2" type="ORF">EDD39_5841</name>
</gene>
<name>A0A8G1UBJ5_9ACTN</name>
<sequence length="404" mass="42975">MAVDPALSVGQRIKLFRERAGKSRAVLAGLVGRSEGWLKAVENGRLLPPRLPMLVKIAEHLAIEDLSALTGDVSMPRALFSGAEHPALSVVRRAVDSAPLGLAGGPVPSVNHVAAQVAAAWQARDSRGDHRTALGDLLPALVSAASAAASHPDCPDRRRAEVLYASALNLVQMFAAYQGDGNLVWRVAERSLATARASGDAVAVAQACWFLVEAFRKSGQWDSAQTLTEEALRLLGPARGDSPSLAAAWADMAFHAAITHARAGESGEAWGWFDRAEEVARTLPVDFWHSPTSASARVVPVHAVTVAVELRQVGTALRWADRLAPAELPARPRRARHLIEVARAYALRGEPDWVASLLTDAVEAAPDTARWNHETHDLVRGLLDGPPSVRPAARDLATATGLAA</sequence>
<feature type="domain" description="HTH cro/C1-type" evidence="1">
    <location>
        <begin position="12"/>
        <end position="66"/>
    </location>
</feature>
<dbReference type="CDD" id="cd00093">
    <property type="entry name" value="HTH_XRE"/>
    <property type="match status" value="1"/>
</dbReference>